<dbReference type="SMART" id="SM00382">
    <property type="entry name" value="AAA"/>
    <property type="match status" value="1"/>
</dbReference>
<dbReference type="InterPro" id="IPR052934">
    <property type="entry name" value="Methyl-DNA_Rec/Restrict_Enz"/>
</dbReference>
<feature type="domain" description="AAA+ ATPase" evidence="2">
    <location>
        <begin position="152"/>
        <end position="553"/>
    </location>
</feature>
<evidence type="ECO:0000259" key="2">
    <source>
        <dbReference type="SMART" id="SM00382"/>
    </source>
</evidence>
<dbReference type="Pfam" id="PF07728">
    <property type="entry name" value="AAA_5"/>
    <property type="match status" value="1"/>
</dbReference>
<accession>K0JGV7</accession>
<dbReference type="PANTHER" id="PTHR37291:SF1">
    <property type="entry name" value="TYPE IV METHYL-DIRECTED RESTRICTION ENZYME ECOKMCRB SUBUNIT"/>
    <property type="match status" value="1"/>
</dbReference>
<dbReference type="Proteomes" id="UP000003759">
    <property type="component" value="Chromosome"/>
</dbReference>
<feature type="coiled-coil region" evidence="1">
    <location>
        <begin position="638"/>
        <end position="665"/>
    </location>
</feature>
<evidence type="ECO:0000313" key="4">
    <source>
        <dbReference type="Proteomes" id="UP000003759"/>
    </source>
</evidence>
<dbReference type="Pfam" id="PF20720">
    <property type="entry name" value="nSTAND3"/>
    <property type="match status" value="1"/>
</dbReference>
<keyword evidence="1" id="KW-0175">Coiled coil</keyword>
<evidence type="ECO:0000313" key="3">
    <source>
        <dbReference type="EMBL" id="CCG56089.1"/>
    </source>
</evidence>
<dbReference type="AlphaFoldDB" id="K0JGV7"/>
<dbReference type="GO" id="GO:0005524">
    <property type="term" value="F:ATP binding"/>
    <property type="evidence" value="ECO:0007669"/>
    <property type="project" value="InterPro"/>
</dbReference>
<dbReference type="InterPro" id="IPR003593">
    <property type="entry name" value="AAA+_ATPase"/>
</dbReference>
<name>K0JGV7_BRAPL</name>
<proteinExistence type="predicted"/>
<dbReference type="RefSeq" id="WP_014932524.1">
    <property type="nucleotide sequence ID" value="NC_018604.1"/>
</dbReference>
<protein>
    <submittedName>
        <fullName evidence="3">ATPase associated with various cellular activities AAA_5</fullName>
    </submittedName>
</protein>
<reference evidence="3 4" key="1">
    <citation type="journal article" date="2012" name="BMC Genomics">
        <title>Comparative genomics of Brachyspira pilosicoli strains: genome rearrangements, reductions and correlation of genetic compliment with phenotypic diversity.</title>
        <authorList>
            <person name="Mappley L.J."/>
            <person name="Black M.L."/>
            <person name="Abuoun M."/>
            <person name="Darby A.C."/>
            <person name="Woodward M.J."/>
            <person name="Parkhill J."/>
            <person name="Turner A.K."/>
            <person name="Bellgard M.I."/>
            <person name="La T."/>
            <person name="Phillips N.D."/>
            <person name="La Ragione R.M."/>
            <person name="Hampson D.J."/>
        </authorList>
    </citation>
    <scope>NUCLEOTIDE SEQUENCE [LARGE SCALE GENOMIC DNA]</scope>
    <source>
        <strain evidence="3">WesB</strain>
    </source>
</reference>
<organism evidence="3 4">
    <name type="scientific">Brachyspira pilosicoli WesB</name>
    <dbReference type="NCBI Taxonomy" id="1161918"/>
    <lineage>
        <taxon>Bacteria</taxon>
        <taxon>Pseudomonadati</taxon>
        <taxon>Spirochaetota</taxon>
        <taxon>Spirochaetia</taxon>
        <taxon>Brachyspirales</taxon>
        <taxon>Brachyspiraceae</taxon>
        <taxon>Brachyspira</taxon>
    </lineage>
</organism>
<dbReference type="InterPro" id="IPR049050">
    <property type="entry name" value="nSTAND3"/>
</dbReference>
<gene>
    <name evidence="3" type="ORF">WESB_0619</name>
</gene>
<dbReference type="GO" id="GO:0016887">
    <property type="term" value="F:ATP hydrolysis activity"/>
    <property type="evidence" value="ECO:0007669"/>
    <property type="project" value="InterPro"/>
</dbReference>
<dbReference type="InterPro" id="IPR027417">
    <property type="entry name" value="P-loop_NTPase"/>
</dbReference>
<dbReference type="HOGENOM" id="CLU_008747_5_3_12"/>
<dbReference type="Gene3D" id="3.40.50.300">
    <property type="entry name" value="P-loop containing nucleotide triphosphate hydrolases"/>
    <property type="match status" value="2"/>
</dbReference>
<dbReference type="CDD" id="cd00009">
    <property type="entry name" value="AAA"/>
    <property type="match status" value="1"/>
</dbReference>
<dbReference type="InterPro" id="IPR011704">
    <property type="entry name" value="ATPase_dyneun-rel_AAA"/>
</dbReference>
<evidence type="ECO:0000256" key="1">
    <source>
        <dbReference type="SAM" id="Coils"/>
    </source>
</evidence>
<sequence>MSYLYFGSNWENNNILDVFVKYNIVFAGLTEGSIGNYKKFGIGTKIAVTDGFTIKAVGETIEEFTSLNKLGINFTEEELSKFKVKNWVLAVKVKLYELDKKDWGWYDAAYGRINVINKRKDIHQFIDEKIKKYSGELAMEELKSNCIRLLKNNYNLILTGAPGTGKTYLAKEIAKEMMKDNENIKDYKEFIKEYYNKNKERLDDLKKQGDKLREEFIKKFPIESLKNISIDDYAVGRGNKNSFCYWIEFRLDRKLLDNFSIGDSTSYILYYNRETGNLVNKTGKDNDEVIKEIGKELYNMATIEDYDFKDSIIDFNKRHYYFAIKIYNTYHPYTYFPAIKKEDTFNICDVFDIEKDNNIYKLYKNIKKFFDENFKDIDLYIIKIILLENIDLISGKKQNINMMNNNDYGFVQFHPSYDYTDFVEGLRPIKDSSGNIGFERKDGVFKEFCKEALKNRSSKFVFIIDEINRGEISKIFGELFFAIDSGYRGEKGRVKTQYNNLINNDESNEDDEFEDGFFVPENVYIIGTMNDIDRSVESMDFAMRRRFAWKEVDAKDTQKDILKDLDDSIKQDAIDRMDALNNAISEIEGFNSSYHIGASYFLKLKNYYKSSSDDKDEAFDMLWENHLKGLLFEYLRGIPDINDRLKKLENAYNMLSDNNTEQDTNDNKQIIDKF</sequence>
<dbReference type="PANTHER" id="PTHR37291">
    <property type="entry name" value="5-METHYLCYTOSINE-SPECIFIC RESTRICTION ENZYME B"/>
    <property type="match status" value="1"/>
</dbReference>
<dbReference type="KEGG" id="bpw:WESB_0619"/>
<dbReference type="EMBL" id="HE793032">
    <property type="protein sequence ID" value="CCG56089.1"/>
    <property type="molecule type" value="Genomic_DNA"/>
</dbReference>
<dbReference type="SUPFAM" id="SSF52540">
    <property type="entry name" value="P-loop containing nucleoside triphosphate hydrolases"/>
    <property type="match status" value="2"/>
</dbReference>
<dbReference type="PATRIC" id="fig|1161918.5.peg.2493"/>